<organism evidence="1 2">
    <name type="scientific">Ramlibacter ginsenosidimutans</name>
    <dbReference type="NCBI Taxonomy" id="502333"/>
    <lineage>
        <taxon>Bacteria</taxon>
        <taxon>Pseudomonadati</taxon>
        <taxon>Pseudomonadota</taxon>
        <taxon>Betaproteobacteria</taxon>
        <taxon>Burkholderiales</taxon>
        <taxon>Comamonadaceae</taxon>
        <taxon>Ramlibacter</taxon>
    </lineage>
</organism>
<keyword evidence="2" id="KW-1185">Reference proteome</keyword>
<dbReference type="GO" id="GO:0005737">
    <property type="term" value="C:cytoplasm"/>
    <property type="evidence" value="ECO:0007669"/>
    <property type="project" value="TreeGrafter"/>
</dbReference>
<protein>
    <submittedName>
        <fullName evidence="1">Histidine phosphatase family protein</fullName>
    </submittedName>
</protein>
<dbReference type="Gene3D" id="3.40.50.1240">
    <property type="entry name" value="Phosphoglycerate mutase-like"/>
    <property type="match status" value="1"/>
</dbReference>
<dbReference type="CDD" id="cd07067">
    <property type="entry name" value="HP_PGM_like"/>
    <property type="match status" value="1"/>
</dbReference>
<dbReference type="Pfam" id="PF00300">
    <property type="entry name" value="His_Phos_1"/>
    <property type="match status" value="1"/>
</dbReference>
<dbReference type="AlphaFoldDB" id="A0A934TWS8"/>
<gene>
    <name evidence="1" type="ORF">JJB11_22935</name>
</gene>
<dbReference type="EMBL" id="JAEPWM010000013">
    <property type="protein sequence ID" value="MBK6008963.1"/>
    <property type="molecule type" value="Genomic_DNA"/>
</dbReference>
<proteinExistence type="predicted"/>
<comment type="caution">
    <text evidence="1">The sequence shown here is derived from an EMBL/GenBank/DDBJ whole genome shotgun (WGS) entry which is preliminary data.</text>
</comment>
<reference evidence="1" key="2">
    <citation type="submission" date="2021-01" db="EMBL/GenBank/DDBJ databases">
        <authorList>
            <person name="Kang M."/>
        </authorList>
    </citation>
    <scope>NUCLEOTIDE SEQUENCE</scope>
    <source>
        <strain evidence="1">KACC 17527</strain>
    </source>
</reference>
<dbReference type="SUPFAM" id="SSF53254">
    <property type="entry name" value="Phosphoglycerate mutase-like"/>
    <property type="match status" value="1"/>
</dbReference>
<accession>A0A934TWS8</accession>
<dbReference type="PANTHER" id="PTHR48100">
    <property type="entry name" value="BROAD-SPECIFICITY PHOSPHATASE YOR283W-RELATED"/>
    <property type="match status" value="1"/>
</dbReference>
<name>A0A934TWS8_9BURK</name>
<sequence length="200" mass="22371">MTTFLVARHAMHDWVGRGIAGRQPDVSLNELGRQQARELPERLQGVHLDALWCSPQPRTRQTLEPLAAARGMTIHEHPGIDEVDMGDWVGMMFDELEALGAPWRHWCERRGSAHPPGGEPFADVPRRAMAALHDIRERFPQGTVLVVSHGDVIKSVVATCLGMSLDDLERFDIAPASLTQLDLAEDWRKLKQLNVLGPLR</sequence>
<dbReference type="InterPro" id="IPR050275">
    <property type="entry name" value="PGM_Phosphatase"/>
</dbReference>
<dbReference type="InterPro" id="IPR013078">
    <property type="entry name" value="His_Pase_superF_clade-1"/>
</dbReference>
<reference evidence="1" key="1">
    <citation type="journal article" date="2012" name="J. Microbiol. Biotechnol.">
        <title>Ramlibacter ginsenosidimutans sp. nov., with ginsenoside-converting activity.</title>
        <authorList>
            <person name="Wang L."/>
            <person name="An D.S."/>
            <person name="Kim S.G."/>
            <person name="Jin F.X."/>
            <person name="Kim S.C."/>
            <person name="Lee S.T."/>
            <person name="Im W.T."/>
        </authorList>
    </citation>
    <scope>NUCLEOTIDE SEQUENCE</scope>
    <source>
        <strain evidence="1">KACC 17527</strain>
    </source>
</reference>
<dbReference type="GO" id="GO:0016791">
    <property type="term" value="F:phosphatase activity"/>
    <property type="evidence" value="ECO:0007669"/>
    <property type="project" value="TreeGrafter"/>
</dbReference>
<dbReference type="RefSeq" id="WP_201177044.1">
    <property type="nucleotide sequence ID" value="NZ_JAEPWM010000013.1"/>
</dbReference>
<evidence type="ECO:0000313" key="1">
    <source>
        <dbReference type="EMBL" id="MBK6008963.1"/>
    </source>
</evidence>
<evidence type="ECO:0000313" key="2">
    <source>
        <dbReference type="Proteomes" id="UP000630528"/>
    </source>
</evidence>
<dbReference type="Proteomes" id="UP000630528">
    <property type="component" value="Unassembled WGS sequence"/>
</dbReference>
<dbReference type="PANTHER" id="PTHR48100:SF62">
    <property type="entry name" value="GLUCOSYL-3-PHOSPHOGLYCERATE PHOSPHATASE"/>
    <property type="match status" value="1"/>
</dbReference>
<dbReference type="SMART" id="SM00855">
    <property type="entry name" value="PGAM"/>
    <property type="match status" value="1"/>
</dbReference>
<dbReference type="InterPro" id="IPR029033">
    <property type="entry name" value="His_PPase_superfam"/>
</dbReference>